<protein>
    <submittedName>
        <fullName evidence="1">Uncharacterized protein</fullName>
    </submittedName>
</protein>
<evidence type="ECO:0000313" key="1">
    <source>
        <dbReference type="EMBL" id="KAI0051641.1"/>
    </source>
</evidence>
<proteinExistence type="predicted"/>
<name>A0ACB8S635_9AGAM</name>
<accession>A0ACB8S635</accession>
<comment type="caution">
    <text evidence="1">The sequence shown here is derived from an EMBL/GenBank/DDBJ whole genome shotgun (WGS) entry which is preliminary data.</text>
</comment>
<dbReference type="EMBL" id="MU275850">
    <property type="protein sequence ID" value="KAI0051641.1"/>
    <property type="molecule type" value="Genomic_DNA"/>
</dbReference>
<organism evidence="1 2">
    <name type="scientific">Auriscalpium vulgare</name>
    <dbReference type="NCBI Taxonomy" id="40419"/>
    <lineage>
        <taxon>Eukaryota</taxon>
        <taxon>Fungi</taxon>
        <taxon>Dikarya</taxon>
        <taxon>Basidiomycota</taxon>
        <taxon>Agaricomycotina</taxon>
        <taxon>Agaricomycetes</taxon>
        <taxon>Russulales</taxon>
        <taxon>Auriscalpiaceae</taxon>
        <taxon>Auriscalpium</taxon>
    </lineage>
</organism>
<sequence>MPYPSTLRRSSSDPLQASDARHTARFDPLFIPYRDQLADAKTLLTFDSKTKSLVLFHYPCYDDGKRVPPEELLSYWETHDMQTPVCFCALKTGEEKMTLLFIPRFPFGEHFGHPCLTCSEGLCSAFVDITWLYNDNKNLPCKKYPLLPVVRRRIIPPRYASPMPTTPKRRREGSSAAGRILEASARSSSIVGPTPSPTGSKRPTSASPAAHRIPKAPQNSPVKSERSEGGHPPYVGDDAIYTQSTPKPFPMDIPPTPTAAMLRGMYGGDLAGIFGTGDYGSDPAFVNGLLRLYSPGLLNRVNHQDAFPEEYAVELLLKTMDSKSPGITVLELTRILARCMRCSRVTLHALLPTHKCPDDDDDDDDDIEVVSVSTKARADDGAVKVETIDKGSDGSTQGTEATAGSDSADGSEEDQLAPPKKKTRLSGPVPHRTDWAWHAAQAKQAASRRTVGGSGVASSSRSAGGSRVASSSRSAGGSRVASSSRSSGGSGVASSSRSAGASRGGAGRAAPPAIVKADSKGKSMAGGCKESPIDVDGLA</sequence>
<keyword evidence="2" id="KW-1185">Reference proteome</keyword>
<gene>
    <name evidence="1" type="ORF">FA95DRAFT_1602411</name>
</gene>
<reference evidence="1" key="1">
    <citation type="submission" date="2021-02" db="EMBL/GenBank/DDBJ databases">
        <authorList>
            <consortium name="DOE Joint Genome Institute"/>
            <person name="Ahrendt S."/>
            <person name="Looney B.P."/>
            <person name="Miyauchi S."/>
            <person name="Morin E."/>
            <person name="Drula E."/>
            <person name="Courty P.E."/>
            <person name="Chicoki N."/>
            <person name="Fauchery L."/>
            <person name="Kohler A."/>
            <person name="Kuo A."/>
            <person name="Labutti K."/>
            <person name="Pangilinan J."/>
            <person name="Lipzen A."/>
            <person name="Riley R."/>
            <person name="Andreopoulos W."/>
            <person name="He G."/>
            <person name="Johnson J."/>
            <person name="Barry K.W."/>
            <person name="Grigoriev I.V."/>
            <person name="Nagy L."/>
            <person name="Hibbett D."/>
            <person name="Henrissat B."/>
            <person name="Matheny P.B."/>
            <person name="Labbe J."/>
            <person name="Martin F."/>
        </authorList>
    </citation>
    <scope>NUCLEOTIDE SEQUENCE</scope>
    <source>
        <strain evidence="1">FP105234-sp</strain>
    </source>
</reference>
<evidence type="ECO:0000313" key="2">
    <source>
        <dbReference type="Proteomes" id="UP000814033"/>
    </source>
</evidence>
<reference evidence="1" key="2">
    <citation type="journal article" date="2022" name="New Phytol.">
        <title>Evolutionary transition to the ectomycorrhizal habit in the genomes of a hyperdiverse lineage of mushroom-forming fungi.</title>
        <authorList>
            <person name="Looney B."/>
            <person name="Miyauchi S."/>
            <person name="Morin E."/>
            <person name="Drula E."/>
            <person name="Courty P.E."/>
            <person name="Kohler A."/>
            <person name="Kuo A."/>
            <person name="LaButti K."/>
            <person name="Pangilinan J."/>
            <person name="Lipzen A."/>
            <person name="Riley R."/>
            <person name="Andreopoulos W."/>
            <person name="He G."/>
            <person name="Johnson J."/>
            <person name="Nolan M."/>
            <person name="Tritt A."/>
            <person name="Barry K.W."/>
            <person name="Grigoriev I.V."/>
            <person name="Nagy L.G."/>
            <person name="Hibbett D."/>
            <person name="Henrissat B."/>
            <person name="Matheny P.B."/>
            <person name="Labbe J."/>
            <person name="Martin F.M."/>
        </authorList>
    </citation>
    <scope>NUCLEOTIDE SEQUENCE</scope>
    <source>
        <strain evidence="1">FP105234-sp</strain>
    </source>
</reference>
<dbReference type="Proteomes" id="UP000814033">
    <property type="component" value="Unassembled WGS sequence"/>
</dbReference>